<dbReference type="EMBL" id="BMZE01000001">
    <property type="protein sequence ID" value="GHA19540.1"/>
    <property type="molecule type" value="Genomic_DNA"/>
</dbReference>
<sequence length="203" mass="22344">MRTLLLLAILSMATPALANHPGERLNETMGEKEPAFEIAGQRLPAIELMSANGVEFDLRDLADSIIVLSFFPDECGSPCIEQQALLVEVQKSINITPMREMVTFLTVASSEAPAVDGWNGTNWLRLTGGGRDTTTELIAELGELSRRNQSAPMVHIIARGTRHAAIFHGADFERINMILYINGLTNAHPPEPSMLDRILEWLP</sequence>
<accession>A0A918VSS6</accession>
<dbReference type="SUPFAM" id="SSF52833">
    <property type="entry name" value="Thioredoxin-like"/>
    <property type="match status" value="1"/>
</dbReference>
<organism evidence="2 3">
    <name type="scientific">Devosia pacifica</name>
    <dbReference type="NCBI Taxonomy" id="1335967"/>
    <lineage>
        <taxon>Bacteria</taxon>
        <taxon>Pseudomonadati</taxon>
        <taxon>Pseudomonadota</taxon>
        <taxon>Alphaproteobacteria</taxon>
        <taxon>Hyphomicrobiales</taxon>
        <taxon>Devosiaceae</taxon>
        <taxon>Devosia</taxon>
    </lineage>
</organism>
<evidence type="ECO:0000256" key="1">
    <source>
        <dbReference type="SAM" id="SignalP"/>
    </source>
</evidence>
<evidence type="ECO:0000313" key="2">
    <source>
        <dbReference type="EMBL" id="GHA19540.1"/>
    </source>
</evidence>
<evidence type="ECO:0000313" key="3">
    <source>
        <dbReference type="Proteomes" id="UP000646579"/>
    </source>
</evidence>
<reference evidence="2" key="2">
    <citation type="submission" date="2020-09" db="EMBL/GenBank/DDBJ databases">
        <authorList>
            <person name="Sun Q."/>
            <person name="Kim S."/>
        </authorList>
    </citation>
    <scope>NUCLEOTIDE SEQUENCE</scope>
    <source>
        <strain evidence="2">KCTC 32437</strain>
    </source>
</reference>
<feature type="signal peptide" evidence="1">
    <location>
        <begin position="1"/>
        <end position="18"/>
    </location>
</feature>
<keyword evidence="3" id="KW-1185">Reference proteome</keyword>
<dbReference type="InterPro" id="IPR036249">
    <property type="entry name" value="Thioredoxin-like_sf"/>
</dbReference>
<reference evidence="2" key="1">
    <citation type="journal article" date="2014" name="Int. J. Syst. Evol. Microbiol.">
        <title>Complete genome sequence of Corynebacterium casei LMG S-19264T (=DSM 44701T), isolated from a smear-ripened cheese.</title>
        <authorList>
            <consortium name="US DOE Joint Genome Institute (JGI-PGF)"/>
            <person name="Walter F."/>
            <person name="Albersmeier A."/>
            <person name="Kalinowski J."/>
            <person name="Ruckert C."/>
        </authorList>
    </citation>
    <scope>NUCLEOTIDE SEQUENCE</scope>
    <source>
        <strain evidence="2">KCTC 32437</strain>
    </source>
</reference>
<keyword evidence="1" id="KW-0732">Signal</keyword>
<dbReference type="AlphaFoldDB" id="A0A918VSS6"/>
<feature type="chain" id="PRO_5037870004" evidence="1">
    <location>
        <begin position="19"/>
        <end position="203"/>
    </location>
</feature>
<dbReference type="Proteomes" id="UP000646579">
    <property type="component" value="Unassembled WGS sequence"/>
</dbReference>
<comment type="caution">
    <text evidence="2">The sequence shown here is derived from an EMBL/GenBank/DDBJ whole genome shotgun (WGS) entry which is preliminary data.</text>
</comment>
<name>A0A918VSS6_9HYPH</name>
<gene>
    <name evidence="2" type="ORF">GCM10007989_13910</name>
</gene>
<protein>
    <submittedName>
        <fullName evidence="2">Cytochrome-c oxidase</fullName>
    </submittedName>
</protein>
<proteinExistence type="predicted"/>
<dbReference type="Gene3D" id="3.40.30.10">
    <property type="entry name" value="Glutaredoxin"/>
    <property type="match status" value="1"/>
</dbReference>